<dbReference type="EMBL" id="JACYHB010000008">
    <property type="protein sequence ID" value="MBD8079676.1"/>
    <property type="molecule type" value="Genomic_DNA"/>
</dbReference>
<dbReference type="GO" id="GO:0016887">
    <property type="term" value="F:ATP hydrolysis activity"/>
    <property type="evidence" value="ECO:0007669"/>
    <property type="project" value="InterPro"/>
</dbReference>
<evidence type="ECO:0000256" key="3">
    <source>
        <dbReference type="ARBA" id="ARBA00022840"/>
    </source>
</evidence>
<dbReference type="InterPro" id="IPR054472">
    <property type="entry name" value="WHD"/>
</dbReference>
<dbReference type="PANTHER" id="PTHR23073">
    <property type="entry name" value="26S PROTEASOME REGULATORY SUBUNIT"/>
    <property type="match status" value="1"/>
</dbReference>
<evidence type="ECO:0000256" key="2">
    <source>
        <dbReference type="ARBA" id="ARBA00022741"/>
    </source>
</evidence>
<comment type="caution">
    <text evidence="5">The sequence shown here is derived from an EMBL/GenBank/DDBJ whole genome shotgun (WGS) entry which is preliminary data.</text>
</comment>
<keyword evidence="3 5" id="KW-0067">ATP-binding</keyword>
<comment type="similarity">
    <text evidence="1">Belongs to the AAA ATPase family.</text>
</comment>
<reference evidence="5" key="2">
    <citation type="submission" date="2020-09" db="EMBL/GenBank/DDBJ databases">
        <authorList>
            <person name="Yu Y."/>
        </authorList>
    </citation>
    <scope>NUCLEOTIDE SEQUENCE</scope>
    <source>
        <strain evidence="5">KCTC 49039</strain>
    </source>
</reference>
<dbReference type="AlphaFoldDB" id="A0A927J0L5"/>
<dbReference type="GO" id="GO:0005524">
    <property type="term" value="F:ATP binding"/>
    <property type="evidence" value="ECO:0007669"/>
    <property type="project" value="UniProtKB-KW"/>
</dbReference>
<protein>
    <submittedName>
        <fullName evidence="5">ATP-binding protein</fullName>
    </submittedName>
</protein>
<evidence type="ECO:0000313" key="6">
    <source>
        <dbReference type="Proteomes" id="UP000610846"/>
    </source>
</evidence>
<keyword evidence="2" id="KW-0547">Nucleotide-binding</keyword>
<dbReference type="Gene3D" id="3.40.50.300">
    <property type="entry name" value="P-loop containing nucleotide triphosphate hydrolases"/>
    <property type="match status" value="1"/>
</dbReference>
<dbReference type="CDD" id="cd19481">
    <property type="entry name" value="RecA-like_protease"/>
    <property type="match status" value="1"/>
</dbReference>
<feature type="domain" description="AAA+ ATPase" evidence="4">
    <location>
        <begin position="458"/>
        <end position="590"/>
    </location>
</feature>
<dbReference type="RefSeq" id="WP_191829249.1">
    <property type="nucleotide sequence ID" value="NZ_JACYHB010000008.1"/>
</dbReference>
<name>A0A927J0L5_9MICO</name>
<keyword evidence="6" id="KW-1185">Reference proteome</keyword>
<proteinExistence type="inferred from homology"/>
<evidence type="ECO:0000259" key="4">
    <source>
        <dbReference type="SMART" id="SM00382"/>
    </source>
</evidence>
<dbReference type="InterPro" id="IPR050221">
    <property type="entry name" value="26S_Proteasome_ATPase"/>
</dbReference>
<dbReference type="SMART" id="SM00382">
    <property type="entry name" value="AAA"/>
    <property type="match status" value="1"/>
</dbReference>
<evidence type="ECO:0000256" key="1">
    <source>
        <dbReference type="ARBA" id="ARBA00006914"/>
    </source>
</evidence>
<dbReference type="InterPro" id="IPR027417">
    <property type="entry name" value="P-loop_NTPase"/>
</dbReference>
<reference evidence="5" key="1">
    <citation type="journal article" date="2018" name="Curr. Microbiol.">
        <title>Cellulosimicrobium arenosum sp. nov., Isolated from Marine Sediment Sand.</title>
        <authorList>
            <person name="Oh M."/>
            <person name="Kim J.H."/>
            <person name="Yoon J.H."/>
            <person name="Schumann P."/>
            <person name="Kim W."/>
        </authorList>
    </citation>
    <scope>NUCLEOTIDE SEQUENCE</scope>
    <source>
        <strain evidence="5">KCTC 49039</strain>
    </source>
</reference>
<gene>
    <name evidence="5" type="ORF">IF651_11470</name>
</gene>
<accession>A0A927J0L5</accession>
<dbReference type="Proteomes" id="UP000610846">
    <property type="component" value="Unassembled WGS sequence"/>
</dbReference>
<dbReference type="InterPro" id="IPR003593">
    <property type="entry name" value="AAA+_ATPase"/>
</dbReference>
<dbReference type="Pfam" id="PF22977">
    <property type="entry name" value="WHD"/>
    <property type="match status" value="1"/>
</dbReference>
<dbReference type="Pfam" id="PF00004">
    <property type="entry name" value="AAA"/>
    <property type="match status" value="1"/>
</dbReference>
<dbReference type="SUPFAM" id="SSF52540">
    <property type="entry name" value="P-loop containing nucleoside triphosphate hydrolases"/>
    <property type="match status" value="1"/>
</dbReference>
<evidence type="ECO:0000313" key="5">
    <source>
        <dbReference type="EMBL" id="MBD8079676.1"/>
    </source>
</evidence>
<organism evidence="5 6">
    <name type="scientific">Cellulosimicrobium arenosum</name>
    <dbReference type="NCBI Taxonomy" id="2708133"/>
    <lineage>
        <taxon>Bacteria</taxon>
        <taxon>Bacillati</taxon>
        <taxon>Actinomycetota</taxon>
        <taxon>Actinomycetes</taxon>
        <taxon>Micrococcales</taxon>
        <taxon>Promicromonosporaceae</taxon>
        <taxon>Cellulosimicrobium</taxon>
    </lineage>
</organism>
<sequence>MTDASVAHLLGRLDVLEERVRALVARRRVGDPTADDPFRGLYLTDAAVDHLLGGPAPGADLVVAADRLSAVERAADAAEGSGARVRLRSLARAFDLTDLDTELLLVALAGEIDHRFEQLFGYLNDDVSRHRPSVGTAFALCGVPLAMAPARHRLTHGPLVRSGLVVVEDLDRPLPGRALRVPDRVVGHLLGDDAPDPALADALTDLVPVESDDAARLRRVLDAGVRLVYVRQPSTGSGASAAVAALSATGRDVVGLDLRRVGSDPVGLVGAAVRESCLRDAGLVAGPLDAVLGSEGVVAELTEGVGVTVLVGERAWDPDWSRAAPLLLDADEGTTAQRAALWGAALGDVAGDVDLDDVTAAFRLRPEQVVRAARAAGAQAVLRPDGRVSADDVRRGARAENGGALDRLARRVEPAVGWDDLVLAGPALRALREVSQRARYRDRVLGDWAMRPGGARGRGVAALFAGGSGTGKTMSAEVVAHDLGLELYVVDLAAVVDKYVGETEKNLERIFTGAAGVNAVLLFDEADAVFGKRTGVQDAHDRYANIESAYLLQRMETFDGLVILSTNLRANIDEAFTRRLDVVVDFPVPDDDARRLLWDRCLGTVVPRADDLDLDFCAKAFELAGGGIRSAAVSAAYLAAADAGVVEMRHLVTAVHREYRKLGRLTQPGEFGPYWELVE</sequence>
<dbReference type="InterPro" id="IPR003959">
    <property type="entry name" value="ATPase_AAA_core"/>
</dbReference>